<organism evidence="1 2">
    <name type="scientific">Oldenlandia corymbosa var. corymbosa</name>
    <dbReference type="NCBI Taxonomy" id="529605"/>
    <lineage>
        <taxon>Eukaryota</taxon>
        <taxon>Viridiplantae</taxon>
        <taxon>Streptophyta</taxon>
        <taxon>Embryophyta</taxon>
        <taxon>Tracheophyta</taxon>
        <taxon>Spermatophyta</taxon>
        <taxon>Magnoliopsida</taxon>
        <taxon>eudicotyledons</taxon>
        <taxon>Gunneridae</taxon>
        <taxon>Pentapetalae</taxon>
        <taxon>asterids</taxon>
        <taxon>lamiids</taxon>
        <taxon>Gentianales</taxon>
        <taxon>Rubiaceae</taxon>
        <taxon>Rubioideae</taxon>
        <taxon>Spermacoceae</taxon>
        <taxon>Hedyotis-Oldenlandia complex</taxon>
        <taxon>Oldenlandia</taxon>
    </lineage>
</organism>
<dbReference type="Proteomes" id="UP001161247">
    <property type="component" value="Chromosome 2"/>
</dbReference>
<dbReference type="EMBL" id="OX459119">
    <property type="protein sequence ID" value="CAI9094766.1"/>
    <property type="molecule type" value="Genomic_DNA"/>
</dbReference>
<protein>
    <submittedName>
        <fullName evidence="1">OLC1v1030557C1</fullName>
    </submittedName>
</protein>
<dbReference type="AlphaFoldDB" id="A0AAV1CG97"/>
<keyword evidence="2" id="KW-1185">Reference proteome</keyword>
<evidence type="ECO:0000313" key="1">
    <source>
        <dbReference type="EMBL" id="CAI9094766.1"/>
    </source>
</evidence>
<sequence>MQGIFRYINWEWKKFESDDNWEGGHPAKEKGAGRVNGGGLDIPAIVQLANQAPNNNVAGVGGSAKVGGLHAIANGVRAERVNETAN</sequence>
<gene>
    <name evidence="1" type="ORF">OLC1_LOCUS5868</name>
</gene>
<evidence type="ECO:0000313" key="2">
    <source>
        <dbReference type="Proteomes" id="UP001161247"/>
    </source>
</evidence>
<name>A0AAV1CG97_OLDCO</name>
<reference evidence="1" key="1">
    <citation type="submission" date="2023-03" db="EMBL/GenBank/DDBJ databases">
        <authorList>
            <person name="Julca I."/>
        </authorList>
    </citation>
    <scope>NUCLEOTIDE SEQUENCE</scope>
</reference>
<accession>A0AAV1CG97</accession>
<proteinExistence type="predicted"/>